<proteinExistence type="predicted"/>
<accession>A0A6J5PD64</accession>
<evidence type="ECO:0000313" key="1">
    <source>
        <dbReference type="EMBL" id="CAB4169799.1"/>
    </source>
</evidence>
<organism evidence="1">
    <name type="scientific">uncultured Caudovirales phage</name>
    <dbReference type="NCBI Taxonomy" id="2100421"/>
    <lineage>
        <taxon>Viruses</taxon>
        <taxon>Duplodnaviria</taxon>
        <taxon>Heunggongvirae</taxon>
        <taxon>Uroviricota</taxon>
        <taxon>Caudoviricetes</taxon>
        <taxon>Peduoviridae</taxon>
        <taxon>Maltschvirus</taxon>
        <taxon>Maltschvirus maltsch</taxon>
    </lineage>
</organism>
<dbReference type="EMBL" id="LR796857">
    <property type="protein sequence ID" value="CAB4169799.1"/>
    <property type="molecule type" value="Genomic_DNA"/>
</dbReference>
<protein>
    <submittedName>
        <fullName evidence="1">Uncharacterized protein</fullName>
    </submittedName>
</protein>
<name>A0A6J5PD64_9CAUD</name>
<gene>
    <name evidence="1" type="ORF">UFOVP907_18</name>
</gene>
<reference evidence="1" key="1">
    <citation type="submission" date="2020-05" db="EMBL/GenBank/DDBJ databases">
        <authorList>
            <person name="Chiriac C."/>
            <person name="Salcher M."/>
            <person name="Ghai R."/>
            <person name="Kavagutti S V."/>
        </authorList>
    </citation>
    <scope>NUCLEOTIDE SEQUENCE</scope>
</reference>
<sequence length="108" mass="12083">MSYKPTYDPGSWKVICDECGREFKSGELQLRWDGLMVCSGDWEPRQPQDFVHGVADIQAPPYVRSESSDTFIFVCDLVTINGQADYGTADCARADANNGYTPSNYPPY</sequence>